<evidence type="ECO:0000313" key="1">
    <source>
        <dbReference type="EMBL" id="SMB90442.1"/>
    </source>
</evidence>
<reference evidence="1 2" key="1">
    <citation type="submission" date="2017-04" db="EMBL/GenBank/DDBJ databases">
        <authorList>
            <person name="Afonso C.L."/>
            <person name="Miller P.J."/>
            <person name="Scott M.A."/>
            <person name="Spackman E."/>
            <person name="Goraichik I."/>
            <person name="Dimitrov K.M."/>
            <person name="Suarez D.L."/>
            <person name="Swayne D.E."/>
        </authorList>
    </citation>
    <scope>NUCLEOTIDE SEQUENCE [LARGE SCALE GENOMIC DNA]</scope>
    <source>
        <strain evidence="1 2">KR-140</strain>
    </source>
</reference>
<accession>A0A1W1VAQ7</accession>
<dbReference type="STRING" id="695939.SAMN00790413_00776"/>
<name>A0A1W1VAQ7_9DEIO</name>
<dbReference type="EMBL" id="FWWU01000009">
    <property type="protein sequence ID" value="SMB90442.1"/>
    <property type="molecule type" value="Genomic_DNA"/>
</dbReference>
<evidence type="ECO:0000313" key="2">
    <source>
        <dbReference type="Proteomes" id="UP000192582"/>
    </source>
</evidence>
<dbReference type="Proteomes" id="UP000192582">
    <property type="component" value="Unassembled WGS sequence"/>
</dbReference>
<gene>
    <name evidence="1" type="ORF">SAMN00790413_00776</name>
</gene>
<proteinExistence type="predicted"/>
<sequence>MQTFLVLYTFVMPSRAFLERRNALWRQLREMPPGTPKFEGALAELCALIGWNRAQVLSGLGLTRADVPEGEREP</sequence>
<dbReference type="AlphaFoldDB" id="A0A1W1VAQ7"/>
<protein>
    <submittedName>
        <fullName evidence="1">Uncharacterized protein</fullName>
    </submittedName>
</protein>
<keyword evidence="2" id="KW-1185">Reference proteome</keyword>
<organism evidence="1 2">
    <name type="scientific">Deinococcus hopiensis KR-140</name>
    <dbReference type="NCBI Taxonomy" id="695939"/>
    <lineage>
        <taxon>Bacteria</taxon>
        <taxon>Thermotogati</taxon>
        <taxon>Deinococcota</taxon>
        <taxon>Deinococci</taxon>
        <taxon>Deinococcales</taxon>
        <taxon>Deinococcaceae</taxon>
        <taxon>Deinococcus</taxon>
    </lineage>
</organism>